<dbReference type="InterPro" id="IPR018060">
    <property type="entry name" value="HTH_AraC"/>
</dbReference>
<dbReference type="InterPro" id="IPR009057">
    <property type="entry name" value="Homeodomain-like_sf"/>
</dbReference>
<evidence type="ECO:0000313" key="7">
    <source>
        <dbReference type="EMBL" id="MDU8887078.1"/>
    </source>
</evidence>
<evidence type="ECO:0000256" key="5">
    <source>
        <dbReference type="SAM" id="Phobius"/>
    </source>
</evidence>
<evidence type="ECO:0000256" key="1">
    <source>
        <dbReference type="ARBA" id="ARBA00023015"/>
    </source>
</evidence>
<dbReference type="Proteomes" id="UP001268651">
    <property type="component" value="Unassembled WGS sequence"/>
</dbReference>
<evidence type="ECO:0000256" key="3">
    <source>
        <dbReference type="ARBA" id="ARBA00023163"/>
    </source>
</evidence>
<feature type="transmembrane region" description="Helical" evidence="5">
    <location>
        <begin position="12"/>
        <end position="33"/>
    </location>
</feature>
<name>A0ABU3U9J3_9FLAO</name>
<dbReference type="SMART" id="SM00342">
    <property type="entry name" value="HTH_ARAC"/>
    <property type="match status" value="1"/>
</dbReference>
<keyword evidence="5" id="KW-0472">Membrane</keyword>
<dbReference type="Pfam" id="PF12833">
    <property type="entry name" value="HTH_18"/>
    <property type="match status" value="1"/>
</dbReference>
<feature type="transmembrane region" description="Helical" evidence="5">
    <location>
        <begin position="161"/>
        <end position="182"/>
    </location>
</feature>
<keyword evidence="3" id="KW-0804">Transcription</keyword>
<evidence type="ECO:0000256" key="2">
    <source>
        <dbReference type="ARBA" id="ARBA00023125"/>
    </source>
</evidence>
<dbReference type="RefSeq" id="WP_316663176.1">
    <property type="nucleotide sequence ID" value="NZ_JAWHTF010000008.1"/>
</dbReference>
<dbReference type="PANTHER" id="PTHR43280">
    <property type="entry name" value="ARAC-FAMILY TRANSCRIPTIONAL REGULATOR"/>
    <property type="match status" value="1"/>
</dbReference>
<keyword evidence="4" id="KW-0175">Coiled coil</keyword>
<feature type="domain" description="HTH araC/xylS-type" evidence="6">
    <location>
        <begin position="260"/>
        <end position="364"/>
    </location>
</feature>
<accession>A0ABU3U9J3</accession>
<sequence>MYLFFNKTKERSGNIFLGFFILDFAIESFDVLLSKTSFYTEHPNYYLIIPALSFLIYPSWFFYIKTTAFKDYKLRKVDLLHLIPFIAIVIIFLFSYHLQHDDVKLEIRTNPNHTPWFIGFTYYLLRIQGIVYGIWSIRIVYRFKKIVNENYSNISDKNYKWILQLTIVFVYFILATLVYNIFRFGFKELYEEQNIHHHISSIITLIFLSWIIYKGMSQPYLFNGVDSNIKLLEEYLKENKEKEKKSISKERTNRDSALKERLEEYVITNKIYTNSSITIFELANGLGMSSYELSLFLNKTLNKKFFDYINEYRIKNAMQILQDPDQKQLTVLEILYAVGFNSKSSFNTAFKKYTGKTPTEYRKEYLKSVD</sequence>
<keyword evidence="8" id="KW-1185">Reference proteome</keyword>
<reference evidence="7 8" key="1">
    <citation type="submission" date="2023-10" db="EMBL/GenBank/DDBJ databases">
        <title>Marimonas sp. nov. isolated from tidal mud flat.</title>
        <authorList>
            <person name="Jaincy N.J."/>
            <person name="Srinivasan S."/>
            <person name="Lee S.-S."/>
        </authorList>
    </citation>
    <scope>NUCLEOTIDE SEQUENCE [LARGE SCALE GENOMIC DNA]</scope>
    <source>
        <strain evidence="7 8">MJ-SS3</strain>
    </source>
</reference>
<keyword evidence="2" id="KW-0238">DNA-binding</keyword>
<dbReference type="PANTHER" id="PTHR43280:SF29">
    <property type="entry name" value="ARAC-FAMILY TRANSCRIPTIONAL REGULATOR"/>
    <property type="match status" value="1"/>
</dbReference>
<keyword evidence="1" id="KW-0805">Transcription regulation</keyword>
<dbReference type="InterPro" id="IPR020449">
    <property type="entry name" value="Tscrpt_reg_AraC-type_HTH"/>
</dbReference>
<dbReference type="SUPFAM" id="SSF46689">
    <property type="entry name" value="Homeodomain-like"/>
    <property type="match status" value="1"/>
</dbReference>
<keyword evidence="5" id="KW-1133">Transmembrane helix</keyword>
<dbReference type="EMBL" id="JAWHTF010000008">
    <property type="protein sequence ID" value="MDU8887078.1"/>
    <property type="molecule type" value="Genomic_DNA"/>
</dbReference>
<protein>
    <submittedName>
        <fullName evidence="7">Helix-turn-helix transcriptional regulator</fullName>
    </submittedName>
</protein>
<gene>
    <name evidence="7" type="ORF">RXV94_12985</name>
</gene>
<feature type="transmembrane region" description="Helical" evidence="5">
    <location>
        <begin position="45"/>
        <end position="65"/>
    </location>
</feature>
<dbReference type="Gene3D" id="1.10.10.60">
    <property type="entry name" value="Homeodomain-like"/>
    <property type="match status" value="2"/>
</dbReference>
<dbReference type="PRINTS" id="PR00032">
    <property type="entry name" value="HTHARAC"/>
</dbReference>
<feature type="transmembrane region" description="Helical" evidence="5">
    <location>
        <begin position="116"/>
        <end position="141"/>
    </location>
</feature>
<feature type="coiled-coil region" evidence="4">
    <location>
        <begin position="225"/>
        <end position="252"/>
    </location>
</feature>
<evidence type="ECO:0000313" key="8">
    <source>
        <dbReference type="Proteomes" id="UP001268651"/>
    </source>
</evidence>
<comment type="caution">
    <text evidence="7">The sequence shown here is derived from an EMBL/GenBank/DDBJ whole genome shotgun (WGS) entry which is preliminary data.</text>
</comment>
<dbReference type="PROSITE" id="PS00041">
    <property type="entry name" value="HTH_ARAC_FAMILY_1"/>
    <property type="match status" value="1"/>
</dbReference>
<evidence type="ECO:0000259" key="6">
    <source>
        <dbReference type="PROSITE" id="PS01124"/>
    </source>
</evidence>
<dbReference type="PROSITE" id="PS01124">
    <property type="entry name" value="HTH_ARAC_FAMILY_2"/>
    <property type="match status" value="1"/>
</dbReference>
<evidence type="ECO:0000256" key="4">
    <source>
        <dbReference type="SAM" id="Coils"/>
    </source>
</evidence>
<feature type="transmembrane region" description="Helical" evidence="5">
    <location>
        <begin position="194"/>
        <end position="213"/>
    </location>
</feature>
<proteinExistence type="predicted"/>
<feature type="transmembrane region" description="Helical" evidence="5">
    <location>
        <begin position="77"/>
        <end position="96"/>
    </location>
</feature>
<keyword evidence="5" id="KW-0812">Transmembrane</keyword>
<organism evidence="7 8">
    <name type="scientific">Gilvirhabdus luticola</name>
    <dbReference type="NCBI Taxonomy" id="3079858"/>
    <lineage>
        <taxon>Bacteria</taxon>
        <taxon>Pseudomonadati</taxon>
        <taxon>Bacteroidota</taxon>
        <taxon>Flavobacteriia</taxon>
        <taxon>Flavobacteriales</taxon>
        <taxon>Flavobacteriaceae</taxon>
        <taxon>Gilvirhabdus</taxon>
    </lineage>
</organism>
<dbReference type="InterPro" id="IPR018062">
    <property type="entry name" value="HTH_AraC-typ_CS"/>
</dbReference>